<dbReference type="EMBL" id="BGZK01000984">
    <property type="protein sequence ID" value="GBP67464.1"/>
    <property type="molecule type" value="Genomic_DNA"/>
</dbReference>
<comment type="caution">
    <text evidence="2">The sequence shown here is derived from an EMBL/GenBank/DDBJ whole genome shotgun (WGS) entry which is preliminary data.</text>
</comment>
<dbReference type="Proteomes" id="UP000299102">
    <property type="component" value="Unassembled WGS sequence"/>
</dbReference>
<organism evidence="2 3">
    <name type="scientific">Eumeta variegata</name>
    <name type="common">Bagworm moth</name>
    <name type="synonym">Eumeta japonica</name>
    <dbReference type="NCBI Taxonomy" id="151549"/>
    <lineage>
        <taxon>Eukaryota</taxon>
        <taxon>Metazoa</taxon>
        <taxon>Ecdysozoa</taxon>
        <taxon>Arthropoda</taxon>
        <taxon>Hexapoda</taxon>
        <taxon>Insecta</taxon>
        <taxon>Pterygota</taxon>
        <taxon>Neoptera</taxon>
        <taxon>Endopterygota</taxon>
        <taxon>Lepidoptera</taxon>
        <taxon>Glossata</taxon>
        <taxon>Ditrysia</taxon>
        <taxon>Tineoidea</taxon>
        <taxon>Psychidae</taxon>
        <taxon>Oiketicinae</taxon>
        <taxon>Eumeta</taxon>
    </lineage>
</organism>
<protein>
    <submittedName>
        <fullName evidence="2">Uncharacterized protein</fullName>
    </submittedName>
</protein>
<dbReference type="AlphaFoldDB" id="A0A4C1XXS3"/>
<accession>A0A4C1XXS3</accession>
<evidence type="ECO:0000313" key="3">
    <source>
        <dbReference type="Proteomes" id="UP000299102"/>
    </source>
</evidence>
<name>A0A4C1XXS3_EUMVA</name>
<keyword evidence="3" id="KW-1185">Reference proteome</keyword>
<evidence type="ECO:0000313" key="2">
    <source>
        <dbReference type="EMBL" id="GBP67464.1"/>
    </source>
</evidence>
<reference evidence="2 3" key="1">
    <citation type="journal article" date="2019" name="Commun. Biol.">
        <title>The bagworm genome reveals a unique fibroin gene that provides high tensile strength.</title>
        <authorList>
            <person name="Kono N."/>
            <person name="Nakamura H."/>
            <person name="Ohtoshi R."/>
            <person name="Tomita M."/>
            <person name="Numata K."/>
            <person name="Arakawa K."/>
        </authorList>
    </citation>
    <scope>NUCLEOTIDE SEQUENCE [LARGE SCALE GENOMIC DNA]</scope>
</reference>
<sequence>MLSKQRVTYHSSVQKKNNVGFNETWITLSRTLPPHSAQFETKARASAPLRRGVSENLTDSLEVGRHRSEG</sequence>
<proteinExistence type="predicted"/>
<evidence type="ECO:0000256" key="1">
    <source>
        <dbReference type="SAM" id="MobiDB-lite"/>
    </source>
</evidence>
<gene>
    <name evidence="2" type="ORF">EVAR_49358_1</name>
</gene>
<feature type="region of interest" description="Disordered" evidence="1">
    <location>
        <begin position="42"/>
        <end position="70"/>
    </location>
</feature>